<dbReference type="GO" id="GO:0008483">
    <property type="term" value="F:transaminase activity"/>
    <property type="evidence" value="ECO:0007669"/>
    <property type="project" value="TreeGrafter"/>
</dbReference>
<reference evidence="4" key="1">
    <citation type="journal article" date="2015" name="Genome Announc.">
        <title>Draft Genome Sequence of Anaerolineae Strain TC1, a Novel Isolate from a Methanogenic Wastewater Treatment System.</title>
        <authorList>
            <person name="Matsuura N."/>
            <person name="Tourlousse D.M."/>
            <person name="Sun L."/>
            <person name="Toyonaga M."/>
            <person name="Kuroda K."/>
            <person name="Ohashi A."/>
            <person name="Cruz R."/>
            <person name="Yamaguchi T."/>
            <person name="Sekiguchi Y."/>
        </authorList>
    </citation>
    <scope>NUCLEOTIDE SEQUENCE [LARGE SCALE GENOMIC DNA]</scope>
    <source>
        <strain evidence="4">TC1</strain>
    </source>
</reference>
<dbReference type="Pfam" id="PF01041">
    <property type="entry name" value="DegT_DnrJ_EryC1"/>
    <property type="match status" value="1"/>
</dbReference>
<dbReference type="SUPFAM" id="SSF53383">
    <property type="entry name" value="PLP-dependent transferases"/>
    <property type="match status" value="1"/>
</dbReference>
<dbReference type="Proteomes" id="UP000053370">
    <property type="component" value="Unassembled WGS sequence"/>
</dbReference>
<proteinExistence type="inferred from homology"/>
<evidence type="ECO:0000313" key="4">
    <source>
        <dbReference type="EMBL" id="GAP39372.1"/>
    </source>
</evidence>
<dbReference type="PIRSF" id="PIRSF000390">
    <property type="entry name" value="PLP_StrS"/>
    <property type="match status" value="1"/>
</dbReference>
<dbReference type="InterPro" id="IPR015424">
    <property type="entry name" value="PyrdxlP-dep_Trfase"/>
</dbReference>
<dbReference type="STRING" id="1678840.ATC1_11302"/>
<protein>
    <submittedName>
        <fullName evidence="4">dTDP-4-amino-4,6-dideoxygalactose transaminase</fullName>
    </submittedName>
</protein>
<dbReference type="Gene3D" id="3.90.1150.10">
    <property type="entry name" value="Aspartate Aminotransferase, domain 1"/>
    <property type="match status" value="1"/>
</dbReference>
<evidence type="ECO:0000256" key="2">
    <source>
        <dbReference type="PIRSR" id="PIRSR000390-2"/>
    </source>
</evidence>
<keyword evidence="2 3" id="KW-0663">Pyridoxal phosphate</keyword>
<dbReference type="InterPro" id="IPR015422">
    <property type="entry name" value="PyrdxlP-dep_Trfase_small"/>
</dbReference>
<dbReference type="InterPro" id="IPR015421">
    <property type="entry name" value="PyrdxlP-dep_Trfase_major"/>
</dbReference>
<dbReference type="PATRIC" id="fig|1678840.3.peg.357"/>
<dbReference type="CDD" id="cd00616">
    <property type="entry name" value="AHBA_syn"/>
    <property type="match status" value="1"/>
</dbReference>
<organism evidence="4">
    <name type="scientific">Flexilinea flocculi</name>
    <dbReference type="NCBI Taxonomy" id="1678840"/>
    <lineage>
        <taxon>Bacteria</taxon>
        <taxon>Bacillati</taxon>
        <taxon>Chloroflexota</taxon>
        <taxon>Anaerolineae</taxon>
        <taxon>Anaerolineales</taxon>
        <taxon>Anaerolineaceae</taxon>
        <taxon>Flexilinea</taxon>
    </lineage>
</organism>
<evidence type="ECO:0000256" key="3">
    <source>
        <dbReference type="RuleBase" id="RU004508"/>
    </source>
</evidence>
<feature type="modified residue" description="N6-(pyridoxal phosphate)lysine" evidence="2">
    <location>
        <position position="208"/>
    </location>
</feature>
<dbReference type="Gene3D" id="3.40.640.10">
    <property type="entry name" value="Type I PLP-dependent aspartate aminotransferase-like (Major domain)"/>
    <property type="match status" value="1"/>
</dbReference>
<sequence>MDYMKKFSIPMSQPDITDEEREAVASVLRTNYLSMGPYVLEFERLFQEFTGCRHAIAVNSGTAGLHLCVRSAGWKDGDWVITTPFSFVSSTNALLFERITPVFVDVDPTTGNINPELVAAAVRDLTESRELAKQWLPEKGFSTDGALKGILAVDTFGQPAAYEQINTSAKAYQLKVIEDSCEALGAMYKNRPAGRLADYGVFAFYPNKQITTGEGGIVITDCDEDAELIRALRNQGRAPGDTWLDHSFLGYNYRMDEMSAALGVAQMRRIDQLIQAREQVAAWYKEELSSIDGVECPNSEPTTTRDSWFVYVIRLKPGLDRSAISQRMTAMGVPVRPYFSPIHLQPYMREKFGYVPGKYPVAEDLGRRGLAIPFSGKMTREQVQEVASIIQQSL</sequence>
<dbReference type="EMBL" id="DF968179">
    <property type="protein sequence ID" value="GAP39372.1"/>
    <property type="molecule type" value="Genomic_DNA"/>
</dbReference>
<dbReference type="PANTHER" id="PTHR30244:SF39">
    <property type="entry name" value="BLR3650 PROTEIN"/>
    <property type="match status" value="1"/>
</dbReference>
<keyword evidence="5" id="KW-1185">Reference proteome</keyword>
<dbReference type="PANTHER" id="PTHR30244">
    <property type="entry name" value="TRANSAMINASE"/>
    <property type="match status" value="1"/>
</dbReference>
<comment type="similarity">
    <text evidence="3">Belongs to the DegT/DnrJ/EryC1 family.</text>
</comment>
<accession>A0A0K8P9N4</accession>
<evidence type="ECO:0000313" key="5">
    <source>
        <dbReference type="Proteomes" id="UP000053370"/>
    </source>
</evidence>
<dbReference type="RefSeq" id="WP_236688099.1">
    <property type="nucleotide sequence ID" value="NZ_DF968179.1"/>
</dbReference>
<dbReference type="GO" id="GO:0030170">
    <property type="term" value="F:pyridoxal phosphate binding"/>
    <property type="evidence" value="ECO:0007669"/>
    <property type="project" value="TreeGrafter"/>
</dbReference>
<dbReference type="InterPro" id="IPR000653">
    <property type="entry name" value="DegT/StrS_aminotransferase"/>
</dbReference>
<gene>
    <name evidence="4" type="ORF">ATC1_11302</name>
</gene>
<name>A0A0K8P9N4_9CHLR</name>
<dbReference type="GO" id="GO:0000271">
    <property type="term" value="P:polysaccharide biosynthetic process"/>
    <property type="evidence" value="ECO:0007669"/>
    <property type="project" value="TreeGrafter"/>
</dbReference>
<evidence type="ECO:0000256" key="1">
    <source>
        <dbReference type="PIRSR" id="PIRSR000390-1"/>
    </source>
</evidence>
<feature type="active site" description="Proton acceptor" evidence="1">
    <location>
        <position position="208"/>
    </location>
</feature>
<dbReference type="AlphaFoldDB" id="A0A0K8P9N4"/>